<evidence type="ECO:0000313" key="1">
    <source>
        <dbReference type="EMBL" id="GAA3849913.1"/>
    </source>
</evidence>
<dbReference type="EMBL" id="BAABDE010000052">
    <property type="protein sequence ID" value="GAA3849913.1"/>
    <property type="molecule type" value="Genomic_DNA"/>
</dbReference>
<protein>
    <submittedName>
        <fullName evidence="1">Uncharacterized protein</fullName>
    </submittedName>
</protein>
<dbReference type="RefSeq" id="WP_275768595.1">
    <property type="nucleotide sequence ID" value="NZ_BAABDE010000052.1"/>
</dbReference>
<evidence type="ECO:0000313" key="2">
    <source>
        <dbReference type="Proteomes" id="UP001501009"/>
    </source>
</evidence>
<proteinExistence type="predicted"/>
<name>A0ABP7JQ86_9ACTN</name>
<comment type="caution">
    <text evidence="1">The sequence shown here is derived from an EMBL/GenBank/DDBJ whole genome shotgun (WGS) entry which is preliminary data.</text>
</comment>
<sequence length="727" mass="79323">MPRSPLIPEARELFALQRALGLRHAADALFPSGRVRFRVLDGLHVPGRTSRWSRVDHLVLARARDGWRGRTDVEAATVDLLFTHYARILDSHPLALRRVVLYELLHLLRTGSQAPTADDVTSLGVDTWEAEALAHATAHEPHPTADRREAAEEIVDAWRAGRIRRAFDCAVRLGEPGRDAGLSRLVLDIADQDSRLDALLARAAELEDARDPDAAAALYLEAARAAVDDSTAVAGLLRTAADPDPARRPTAVPVGGGVRVQWPGDGPHRVLRRRGAAGPWMLLAVRAPGPAFTDADVTPGETVQYVVLPVQGHELDGPALLGAPVRYAPEVENVRVQEARDRVSVIWRTPPAALAVQVERLEARGGSFRVAVDGNGFDDRPVPPGEHRYLIRCRYRLPDGGETLSDGVVARAAVPWWPAPVTRLFVTTGPRPGRIAVGWDGAEGSQVRLYDKPLPAAGLDLPVRELPDPLEWETTALPHGVELLPPRRGMRFRLTAVSVIEERATTGASVVVELTAPVRNFRVRRVAAEQVRVTFEWPERADRVELRWTQSGAQARRIITRAAYRRSALEFAVTTAPADFHIEPVPPDADVVIAAAPASFRLPADLTVTYDVRKPSWWSGAKRRITVRADCAPADLRDVVLPDVVLVARPGVGPPGSDPPRPRSPWDGTTLLRLSGSELGIGRLVPRDIEVTLGGAGPPYALRVFLLGPGAESVRLIEPPWERLVVR</sequence>
<accession>A0ABP7JQ86</accession>
<keyword evidence="2" id="KW-1185">Reference proteome</keyword>
<dbReference type="Proteomes" id="UP001501009">
    <property type="component" value="Unassembled WGS sequence"/>
</dbReference>
<organism evidence="1 2">
    <name type="scientific">Streptomyces coacervatus</name>
    <dbReference type="NCBI Taxonomy" id="647381"/>
    <lineage>
        <taxon>Bacteria</taxon>
        <taxon>Bacillati</taxon>
        <taxon>Actinomycetota</taxon>
        <taxon>Actinomycetes</taxon>
        <taxon>Kitasatosporales</taxon>
        <taxon>Streptomycetaceae</taxon>
        <taxon>Streptomyces</taxon>
    </lineage>
</organism>
<reference evidence="2" key="1">
    <citation type="journal article" date="2019" name="Int. J. Syst. Evol. Microbiol.">
        <title>The Global Catalogue of Microorganisms (GCM) 10K type strain sequencing project: providing services to taxonomists for standard genome sequencing and annotation.</title>
        <authorList>
            <consortium name="The Broad Institute Genomics Platform"/>
            <consortium name="The Broad Institute Genome Sequencing Center for Infectious Disease"/>
            <person name="Wu L."/>
            <person name="Ma J."/>
        </authorList>
    </citation>
    <scope>NUCLEOTIDE SEQUENCE [LARGE SCALE GENOMIC DNA]</scope>
    <source>
        <strain evidence="2">JCM 17138</strain>
    </source>
</reference>
<gene>
    <name evidence="1" type="ORF">GCM10022403_096870</name>
</gene>